<accession>A0A9X1NDK8</accession>
<keyword evidence="2" id="KW-1133">Transmembrane helix</keyword>
<feature type="transmembrane region" description="Helical" evidence="2">
    <location>
        <begin position="52"/>
        <end position="77"/>
    </location>
</feature>
<evidence type="ECO:0000313" key="4">
    <source>
        <dbReference type="Proteomes" id="UP001138997"/>
    </source>
</evidence>
<organism evidence="3 4">
    <name type="scientific">Kineosporia babensis</name>
    <dbReference type="NCBI Taxonomy" id="499548"/>
    <lineage>
        <taxon>Bacteria</taxon>
        <taxon>Bacillati</taxon>
        <taxon>Actinomycetota</taxon>
        <taxon>Actinomycetes</taxon>
        <taxon>Kineosporiales</taxon>
        <taxon>Kineosporiaceae</taxon>
        <taxon>Kineosporia</taxon>
    </lineage>
</organism>
<comment type="caution">
    <text evidence="3">The sequence shown here is derived from an EMBL/GenBank/DDBJ whole genome shotgun (WGS) entry which is preliminary data.</text>
</comment>
<dbReference type="Proteomes" id="UP001138997">
    <property type="component" value="Unassembled WGS sequence"/>
</dbReference>
<proteinExistence type="predicted"/>
<protein>
    <recommendedName>
        <fullName evidence="5">PH domain-containing protein</fullName>
    </recommendedName>
</protein>
<keyword evidence="2" id="KW-0472">Membrane</keyword>
<feature type="transmembrane region" description="Helical" evidence="2">
    <location>
        <begin position="21"/>
        <end position="40"/>
    </location>
</feature>
<reference evidence="3" key="1">
    <citation type="submission" date="2021-11" db="EMBL/GenBank/DDBJ databases">
        <title>Streptomyces corallinus and Kineosporia corallina sp. nov., two new coral-derived marine actinobacteria.</title>
        <authorList>
            <person name="Buangrab K."/>
            <person name="Sutthacheep M."/>
            <person name="Yeemin T."/>
            <person name="Harunari E."/>
            <person name="Igarashi Y."/>
            <person name="Sripreechasak P."/>
            <person name="Kanchanasin P."/>
            <person name="Tanasupawat S."/>
            <person name="Phongsopitanun W."/>
        </authorList>
    </citation>
    <scope>NUCLEOTIDE SEQUENCE</scope>
    <source>
        <strain evidence="3">JCM 31032</strain>
    </source>
</reference>
<keyword evidence="4" id="KW-1185">Reference proteome</keyword>
<feature type="transmembrane region" description="Helical" evidence="2">
    <location>
        <begin position="108"/>
        <end position="128"/>
    </location>
</feature>
<dbReference type="EMBL" id="JAJOMB010000005">
    <property type="protein sequence ID" value="MCD5311791.1"/>
    <property type="molecule type" value="Genomic_DNA"/>
</dbReference>
<feature type="region of interest" description="Disordered" evidence="1">
    <location>
        <begin position="260"/>
        <end position="282"/>
    </location>
</feature>
<keyword evidence="2" id="KW-0812">Transmembrane</keyword>
<evidence type="ECO:0000313" key="3">
    <source>
        <dbReference type="EMBL" id="MCD5311791.1"/>
    </source>
</evidence>
<gene>
    <name evidence="3" type="ORF">LR394_12850</name>
</gene>
<evidence type="ECO:0000256" key="1">
    <source>
        <dbReference type="SAM" id="MobiDB-lite"/>
    </source>
</evidence>
<feature type="transmembrane region" description="Helical" evidence="2">
    <location>
        <begin position="134"/>
        <end position="152"/>
    </location>
</feature>
<dbReference type="AlphaFoldDB" id="A0A9X1NDK8"/>
<evidence type="ECO:0000256" key="2">
    <source>
        <dbReference type="SAM" id="Phobius"/>
    </source>
</evidence>
<evidence type="ECO:0008006" key="5">
    <source>
        <dbReference type="Google" id="ProtNLM"/>
    </source>
</evidence>
<name>A0A9X1NDK8_9ACTN</name>
<dbReference type="RefSeq" id="WP_231441337.1">
    <property type="nucleotide sequence ID" value="NZ_JAJOMB010000005.1"/>
</dbReference>
<sequence length="282" mass="31418">MKQTNQHLAVEIPPGWPQPRLSWKLGTSLIVCALMGWGLCKFAEVGMQAGDTALAIMFGSMGVLLLAIVVFNLFMLWQPRPSRRPPRLGWNHRDERGMAFFYARKPMIVFLLFLELCVVSQGGRLFAIEDLHPVIPGLVLTVFFLVFNWILVGTYRDGRGKLVLTPSGVYHRSGVWEQFVPWELVTDVKAVKSRPQPSIEVAYVPAVTVLSRNHGTWLGVGVDPGWRIVIGTSPLRGQAVPAYRALRFYFENPHLRSELGQGDPQAVTSVRVSDRGCGAPAE</sequence>